<keyword evidence="7" id="KW-0540">Nuclease</keyword>
<dbReference type="Gene3D" id="3.40.50.11980">
    <property type="match status" value="1"/>
</dbReference>
<keyword evidence="6" id="KW-0819">tRNA processing</keyword>
<dbReference type="Gene3D" id="1.25.40.10">
    <property type="entry name" value="Tetratricopeptide repeat domain"/>
    <property type="match status" value="1"/>
</dbReference>
<evidence type="ECO:0000256" key="7">
    <source>
        <dbReference type="ARBA" id="ARBA00022722"/>
    </source>
</evidence>
<keyword evidence="13" id="KW-0496">Mitochondrion</keyword>
<dbReference type="PANTHER" id="PTHR13547:SF1">
    <property type="entry name" value="MITOCHONDRIAL RIBONUCLEASE P CATALYTIC SUBUNIT"/>
    <property type="match status" value="1"/>
</dbReference>
<feature type="compositionally biased region" description="Polar residues" evidence="16">
    <location>
        <begin position="554"/>
        <end position="564"/>
    </location>
</feature>
<dbReference type="Pfam" id="PF16953">
    <property type="entry name" value="PRORP"/>
    <property type="match status" value="1"/>
</dbReference>
<protein>
    <recommendedName>
        <fullName evidence="14">Mitochondrial ribonuclease P catalytic subunit</fullName>
        <ecNumber evidence="5">3.1.26.5</ecNumber>
    </recommendedName>
    <alternativeName>
        <fullName evidence="15">Mitochondrial ribonuclease P protein 3</fullName>
    </alternativeName>
</protein>
<evidence type="ECO:0000259" key="17">
    <source>
        <dbReference type="Pfam" id="PF16953"/>
    </source>
</evidence>
<evidence type="ECO:0000256" key="13">
    <source>
        <dbReference type="ARBA" id="ARBA00023128"/>
    </source>
</evidence>
<evidence type="ECO:0000256" key="14">
    <source>
        <dbReference type="ARBA" id="ARBA00044536"/>
    </source>
</evidence>
<dbReference type="EMBL" id="ODYU01003204">
    <property type="protein sequence ID" value="SOQ41643.1"/>
    <property type="molecule type" value="Genomic_DNA"/>
</dbReference>
<evidence type="ECO:0000313" key="18">
    <source>
        <dbReference type="EMBL" id="SOQ41643.1"/>
    </source>
</evidence>
<keyword evidence="9" id="KW-0378">Hydrolase</keyword>
<evidence type="ECO:0000256" key="1">
    <source>
        <dbReference type="ARBA" id="ARBA00000928"/>
    </source>
</evidence>
<dbReference type="InterPro" id="IPR033495">
    <property type="entry name" value="MRPP3_PIN_dom"/>
</dbReference>
<keyword evidence="12" id="KW-0809">Transit peptide</keyword>
<evidence type="ECO:0000256" key="11">
    <source>
        <dbReference type="ARBA" id="ARBA00022842"/>
    </source>
</evidence>
<keyword evidence="11" id="KW-0460">Magnesium</keyword>
<keyword evidence="8" id="KW-0479">Metal-binding</keyword>
<dbReference type="GO" id="GO:0001682">
    <property type="term" value="P:tRNA 5'-leader removal"/>
    <property type="evidence" value="ECO:0007669"/>
    <property type="project" value="TreeGrafter"/>
</dbReference>
<evidence type="ECO:0000256" key="9">
    <source>
        <dbReference type="ARBA" id="ARBA00022801"/>
    </source>
</evidence>
<comment type="catalytic activity">
    <reaction evidence="1">
        <text>Endonucleolytic cleavage of RNA, removing 5'-extranucleotides from tRNA precursor.</text>
        <dbReference type="EC" id="3.1.26.5"/>
    </reaction>
</comment>
<organism evidence="18">
    <name type="scientific">Spodoptera frugiperda</name>
    <name type="common">Fall armyworm</name>
    <dbReference type="NCBI Taxonomy" id="7108"/>
    <lineage>
        <taxon>Eukaryota</taxon>
        <taxon>Metazoa</taxon>
        <taxon>Ecdysozoa</taxon>
        <taxon>Arthropoda</taxon>
        <taxon>Hexapoda</taxon>
        <taxon>Insecta</taxon>
        <taxon>Pterygota</taxon>
        <taxon>Neoptera</taxon>
        <taxon>Endopterygota</taxon>
        <taxon>Lepidoptera</taxon>
        <taxon>Glossata</taxon>
        <taxon>Ditrysia</taxon>
        <taxon>Noctuoidea</taxon>
        <taxon>Noctuidae</taxon>
        <taxon>Amphipyrinae</taxon>
        <taxon>Spodoptera</taxon>
    </lineage>
</organism>
<dbReference type="AlphaFoldDB" id="A0A2H1VLE3"/>
<comment type="cofactor">
    <cofactor evidence="2">
        <name>Mg(2+)</name>
        <dbReference type="ChEBI" id="CHEBI:18420"/>
    </cofactor>
</comment>
<name>A0A2H1VLE3_SPOFR</name>
<reference evidence="18" key="1">
    <citation type="submission" date="2016-07" db="EMBL/GenBank/DDBJ databases">
        <authorList>
            <person name="Bretaudeau A."/>
        </authorList>
    </citation>
    <scope>NUCLEOTIDE SEQUENCE</scope>
    <source>
        <strain evidence="18">Rice</strain>
        <tissue evidence="18">Whole body</tissue>
    </source>
</reference>
<evidence type="ECO:0000256" key="12">
    <source>
        <dbReference type="ARBA" id="ARBA00022946"/>
    </source>
</evidence>
<dbReference type="InterPro" id="IPR031595">
    <property type="entry name" value="PRORP_C"/>
</dbReference>
<proteinExistence type="inferred from homology"/>
<feature type="compositionally biased region" description="Basic and acidic residues" evidence="16">
    <location>
        <begin position="760"/>
        <end position="779"/>
    </location>
</feature>
<evidence type="ECO:0000256" key="4">
    <source>
        <dbReference type="ARBA" id="ARBA00007626"/>
    </source>
</evidence>
<dbReference type="GO" id="GO:0097745">
    <property type="term" value="P:mitochondrial tRNA 5'-end processing"/>
    <property type="evidence" value="ECO:0007669"/>
    <property type="project" value="TreeGrafter"/>
</dbReference>
<feature type="region of interest" description="Disordered" evidence="16">
    <location>
        <begin position="757"/>
        <end position="779"/>
    </location>
</feature>
<dbReference type="CDD" id="cd18718">
    <property type="entry name" value="PIN_PRORP"/>
    <property type="match status" value="1"/>
</dbReference>
<dbReference type="InterPro" id="IPR011990">
    <property type="entry name" value="TPR-like_helical_dom_sf"/>
</dbReference>
<evidence type="ECO:0000256" key="8">
    <source>
        <dbReference type="ARBA" id="ARBA00022723"/>
    </source>
</evidence>
<gene>
    <name evidence="18" type="ORF">SFRICE_004436</name>
</gene>
<evidence type="ECO:0000256" key="15">
    <source>
        <dbReference type="ARBA" id="ARBA00044559"/>
    </source>
</evidence>
<evidence type="ECO:0000256" key="3">
    <source>
        <dbReference type="ARBA" id="ARBA00004173"/>
    </source>
</evidence>
<dbReference type="GO" id="GO:0030678">
    <property type="term" value="C:mitochondrial ribonuclease P complex"/>
    <property type="evidence" value="ECO:0007669"/>
    <property type="project" value="TreeGrafter"/>
</dbReference>
<keyword evidence="10" id="KW-0862">Zinc</keyword>
<dbReference type="PANTHER" id="PTHR13547">
    <property type="match status" value="1"/>
</dbReference>
<comment type="similarity">
    <text evidence="4">Belongs to the PPR family. P subfamily.</text>
</comment>
<dbReference type="GO" id="GO:0046872">
    <property type="term" value="F:metal ion binding"/>
    <property type="evidence" value="ECO:0007669"/>
    <property type="project" value="UniProtKB-KW"/>
</dbReference>
<evidence type="ECO:0000256" key="5">
    <source>
        <dbReference type="ARBA" id="ARBA00012179"/>
    </source>
</evidence>
<dbReference type="GO" id="GO:0004526">
    <property type="term" value="F:ribonuclease P activity"/>
    <property type="evidence" value="ECO:0007669"/>
    <property type="project" value="UniProtKB-EC"/>
</dbReference>
<evidence type="ECO:0000256" key="2">
    <source>
        <dbReference type="ARBA" id="ARBA00001946"/>
    </source>
</evidence>
<feature type="region of interest" description="Disordered" evidence="16">
    <location>
        <begin position="544"/>
        <end position="564"/>
    </location>
</feature>
<sequence length="779" mass="90242">MVARVGLRLISQNASFVKEKNFDEQIEQIKSIDEHNLKDWAKFKNDILSIQGNVNQKNIDAVILKYTTSLKKYDIALSFAQHLKSKEEELSLGTINSLLNLYYEISKKEKLTKDQIKFILDAHKSLYSKYKVLEYSTCERLLHALCAVNETEKALKVLSDIHLTTTPSHSAYSTLVATFFNLNKKKKALELIDESIKNKRPLLENAYGAWIDYVLRKYKDKNTIHKYLDEIYSFVAKNCAVIPLNTANKLKEVYDTLNWNAGLARIKKVDGQCSCCMDKLDCLTLTNDEFDKLQRIVKEKLIVGSDLFLKTSPEELKSFTDFVDKTAPYDIVLDGLNIAYGVGMASHTHKMKFLNQVVDHFVRQNKKILLLGRQHMMRWNMKMMQQIMQKTKCFFTENVSQDDPYFITAAILSGPHTDIVSKDLLRGHKFLLRDESLIQIFKRWQWQHQWMIFQNPQKRPSIQAPLKFTPCAQKKNNTWHLPYEQEASPVIAHVNDGIPDLYIATPTAFILRQLSVPTWITISKTGGNRTGKFTYVIMPTASRKIDPKDKQRGSRQNLNSSSDQNVKVVRMDIEESRSKMTPRIRRNMERVEMLARPNSRRLRSLWDEKCAILPRDRRDKIKSALEEDYFLSPEQTEQYFQAFYESSKRWSGPGGMVSRKEHADRSKELRQRQKWLVNFSAQVAYRLCDYIAKGQKEMLVSNRLRSIADVVLERVAEILGEPKPTRTNPGRLPRFMVAISDRIAVWIENAVYRADAAETESSKGPDEHMRLDAEKPLIC</sequence>
<evidence type="ECO:0000256" key="6">
    <source>
        <dbReference type="ARBA" id="ARBA00022694"/>
    </source>
</evidence>
<feature type="domain" description="PRORP" evidence="17">
    <location>
        <begin position="270"/>
        <end position="488"/>
    </location>
</feature>
<accession>A0A2H1VLE3</accession>
<dbReference type="OrthoDB" id="46913at2759"/>
<evidence type="ECO:0000256" key="16">
    <source>
        <dbReference type="SAM" id="MobiDB-lite"/>
    </source>
</evidence>
<dbReference type="EC" id="3.1.26.5" evidence="5"/>
<evidence type="ECO:0000256" key="10">
    <source>
        <dbReference type="ARBA" id="ARBA00022833"/>
    </source>
</evidence>
<comment type="subcellular location">
    <subcellularLocation>
        <location evidence="3">Mitochondrion</location>
    </subcellularLocation>
</comment>